<feature type="region of interest" description="Disordered" evidence="1">
    <location>
        <begin position="329"/>
        <end position="367"/>
    </location>
</feature>
<feature type="region of interest" description="Disordered" evidence="1">
    <location>
        <begin position="1"/>
        <end position="24"/>
    </location>
</feature>
<evidence type="ECO:0000256" key="1">
    <source>
        <dbReference type="SAM" id="MobiDB-lite"/>
    </source>
</evidence>
<dbReference type="GO" id="GO:0080183">
    <property type="term" value="P:response to photooxidative stress"/>
    <property type="evidence" value="ECO:0007669"/>
    <property type="project" value="InterPro"/>
</dbReference>
<evidence type="ECO:0000313" key="2">
    <source>
        <dbReference type="RefSeq" id="XP_015903090.1"/>
    </source>
</evidence>
<accession>A0A6P3YXP5</accession>
<feature type="compositionally biased region" description="Basic and acidic residues" evidence="1">
    <location>
        <begin position="126"/>
        <end position="139"/>
    </location>
</feature>
<feature type="region of interest" description="Disordered" evidence="1">
    <location>
        <begin position="126"/>
        <end position="147"/>
    </location>
</feature>
<dbReference type="GO" id="GO:0048564">
    <property type="term" value="P:photosystem I assembly"/>
    <property type="evidence" value="ECO:0007669"/>
    <property type="project" value="InterPro"/>
</dbReference>
<organism evidence="2">
    <name type="scientific">Ziziphus jujuba</name>
    <name type="common">Chinese jujube</name>
    <name type="synonym">Ziziphus sativa</name>
    <dbReference type="NCBI Taxonomy" id="326968"/>
    <lineage>
        <taxon>Eukaryota</taxon>
        <taxon>Viridiplantae</taxon>
        <taxon>Streptophyta</taxon>
        <taxon>Embryophyta</taxon>
        <taxon>Tracheophyta</taxon>
        <taxon>Spermatophyta</taxon>
        <taxon>Magnoliopsida</taxon>
        <taxon>eudicotyledons</taxon>
        <taxon>Gunneridae</taxon>
        <taxon>Pentapetalae</taxon>
        <taxon>rosids</taxon>
        <taxon>fabids</taxon>
        <taxon>Rosales</taxon>
        <taxon>Rhamnaceae</taxon>
        <taxon>Paliureae</taxon>
        <taxon>Ziziphus</taxon>
    </lineage>
</organism>
<feature type="compositionally biased region" description="Low complexity" evidence="1">
    <location>
        <begin position="352"/>
        <end position="367"/>
    </location>
</feature>
<reference evidence="2" key="1">
    <citation type="submission" date="2022-04" db="UniProtKB">
        <authorList>
            <consortium name="RefSeq"/>
        </authorList>
    </citation>
    <scope>IDENTIFICATION</scope>
    <source>
        <tissue evidence="2">In vitro plantlets</tissue>
    </source>
</reference>
<dbReference type="GO" id="GO:0009535">
    <property type="term" value="C:chloroplast thylakoid membrane"/>
    <property type="evidence" value="ECO:0007669"/>
    <property type="project" value="InterPro"/>
</dbReference>
<dbReference type="RefSeq" id="XP_015903090.1">
    <property type="nucleotide sequence ID" value="XM_016047604.2"/>
</dbReference>
<dbReference type="PANTHER" id="PTHR33672">
    <property type="entry name" value="YCF3-INTERACTING PROTEIN 1, CHLOROPLASTIC"/>
    <property type="match status" value="1"/>
</dbReference>
<gene>
    <name evidence="2" type="primary">LOC107435947</name>
</gene>
<protein>
    <submittedName>
        <fullName evidence="2">uncharacterized protein LOC107435947</fullName>
    </submittedName>
</protein>
<feature type="compositionally biased region" description="Polar residues" evidence="1">
    <location>
        <begin position="12"/>
        <end position="22"/>
    </location>
</feature>
<feature type="compositionally biased region" description="Low complexity" evidence="1">
    <location>
        <begin position="330"/>
        <end position="339"/>
    </location>
</feature>
<proteinExistence type="predicted"/>
<sequence length="389" mass="42619">MALPSSHPVVPNSDSNINNLQQPDHESSGFLAIEEPKFLIKNESLMKEKQISVDPISLRESSLRETCADSILILPAVTPPTSAMMDLHPPSPLLPANPKFLSCSLPNSANSSPRFGKAFLKKKWRNESHASPRQIENHSRLQSPGDGLLTLGQELHLSRSKSCGQGRAFQPSDDFDLWHNKPNAVEQMINNKNLGSFSKTDQITSKVNHKSSNNADDKNMEISDDGFKCGALCLFLPGFGKAKPVRPRKVEGGDHQVEYGISRTVSMEKFECGSWASSAIINDMNEDGDSMNLYFDLPLELIRTGGNDAHSPVTAAFVFDKDRKGVLKNSSTRAAASSAPRKSHESSRHVRFSVSSSPTSYPASPASCITPRLRKAREDFNAFLEAQSA</sequence>
<dbReference type="PANTHER" id="PTHR33672:SF24">
    <property type="entry name" value="OS01G0798600 PROTEIN"/>
    <property type="match status" value="1"/>
</dbReference>
<name>A0A6P3YXP5_ZIZJJ</name>
<dbReference type="InterPro" id="IPR040340">
    <property type="entry name" value="CEST/Y3IP1"/>
</dbReference>
<dbReference type="AlphaFoldDB" id="A0A6P3YXP5"/>